<organism evidence="2 3">
    <name type="scientific">Lolium multiflorum</name>
    <name type="common">Italian ryegrass</name>
    <name type="synonym">Lolium perenne subsp. multiflorum</name>
    <dbReference type="NCBI Taxonomy" id="4521"/>
    <lineage>
        <taxon>Eukaryota</taxon>
        <taxon>Viridiplantae</taxon>
        <taxon>Streptophyta</taxon>
        <taxon>Embryophyta</taxon>
        <taxon>Tracheophyta</taxon>
        <taxon>Spermatophyta</taxon>
        <taxon>Magnoliopsida</taxon>
        <taxon>Liliopsida</taxon>
        <taxon>Poales</taxon>
        <taxon>Poaceae</taxon>
        <taxon>BOP clade</taxon>
        <taxon>Pooideae</taxon>
        <taxon>Poodae</taxon>
        <taxon>Poeae</taxon>
        <taxon>Poeae Chloroplast Group 2 (Poeae type)</taxon>
        <taxon>Loliodinae</taxon>
        <taxon>Loliinae</taxon>
        <taxon>Lolium</taxon>
    </lineage>
</organism>
<evidence type="ECO:0000313" key="3">
    <source>
        <dbReference type="Proteomes" id="UP001231189"/>
    </source>
</evidence>
<protein>
    <submittedName>
        <fullName evidence="2">Uncharacterized protein</fullName>
    </submittedName>
</protein>
<evidence type="ECO:0000256" key="1">
    <source>
        <dbReference type="SAM" id="MobiDB-lite"/>
    </source>
</evidence>
<feature type="region of interest" description="Disordered" evidence="1">
    <location>
        <begin position="137"/>
        <end position="189"/>
    </location>
</feature>
<feature type="compositionally biased region" description="Low complexity" evidence="1">
    <location>
        <begin position="178"/>
        <end position="189"/>
    </location>
</feature>
<accession>A0AAD8SJS8</accession>
<dbReference type="Proteomes" id="UP001231189">
    <property type="component" value="Unassembled WGS sequence"/>
</dbReference>
<keyword evidence="3" id="KW-1185">Reference proteome</keyword>
<comment type="caution">
    <text evidence="2">The sequence shown here is derived from an EMBL/GenBank/DDBJ whole genome shotgun (WGS) entry which is preliminary data.</text>
</comment>
<feature type="compositionally biased region" description="Pro residues" evidence="1">
    <location>
        <begin position="149"/>
        <end position="160"/>
    </location>
</feature>
<dbReference type="AlphaFoldDB" id="A0AAD8SJS8"/>
<name>A0AAD8SJS8_LOLMU</name>
<evidence type="ECO:0000313" key="2">
    <source>
        <dbReference type="EMBL" id="KAK1653451.1"/>
    </source>
</evidence>
<gene>
    <name evidence="2" type="ORF">QYE76_071256</name>
</gene>
<reference evidence="2" key="1">
    <citation type="submission" date="2023-07" db="EMBL/GenBank/DDBJ databases">
        <title>A chromosome-level genome assembly of Lolium multiflorum.</title>
        <authorList>
            <person name="Chen Y."/>
            <person name="Copetti D."/>
            <person name="Kolliker R."/>
            <person name="Studer B."/>
        </authorList>
    </citation>
    <scope>NUCLEOTIDE SEQUENCE</scope>
    <source>
        <strain evidence="2">02402/16</strain>
        <tissue evidence="2">Leaf</tissue>
    </source>
</reference>
<feature type="compositionally biased region" description="Low complexity" evidence="1">
    <location>
        <begin position="137"/>
        <end position="148"/>
    </location>
</feature>
<dbReference type="EMBL" id="JAUUTY010000004">
    <property type="protein sequence ID" value="KAK1653451.1"/>
    <property type="molecule type" value="Genomic_DNA"/>
</dbReference>
<feature type="compositionally biased region" description="Low complexity" evidence="1">
    <location>
        <begin position="161"/>
        <end position="170"/>
    </location>
</feature>
<proteinExistence type="predicted"/>
<sequence length="205" mass="21767">MSSSCPVGNKKAKADRNAAPVLAAMDASIEKMITSFSVENKEAADRAAVVWKAILDKQDAKIELERERVEAAKMEAHAAAMKATNKATQLSLAKMSQESKILMAGMVKMDTLARAWHEMYRERIGQEVMAARAASASPPAPSTFMSTPAPSPFMSPPAPSPFMSSPAPSTFKPPPATVDPVAATELPPAADEEVVEVAPPVTSFI</sequence>